<feature type="compositionally biased region" description="Acidic residues" evidence="2">
    <location>
        <begin position="263"/>
        <end position="275"/>
    </location>
</feature>
<feature type="compositionally biased region" description="Acidic residues" evidence="2">
    <location>
        <begin position="285"/>
        <end position="311"/>
    </location>
</feature>
<dbReference type="STRING" id="3983.A0A251JML1"/>
<gene>
    <name evidence="4" type="ORF">MANES_12G056300</name>
</gene>
<dbReference type="Pfam" id="PF08574">
    <property type="entry name" value="Iwr1"/>
    <property type="match status" value="1"/>
</dbReference>
<name>A0A251JML1_MANES</name>
<evidence type="ECO:0000313" key="4">
    <source>
        <dbReference type="EMBL" id="OAY34903.1"/>
    </source>
</evidence>
<feature type="compositionally biased region" description="Polar residues" evidence="2">
    <location>
        <begin position="1"/>
        <end position="13"/>
    </location>
</feature>
<comment type="similarity">
    <text evidence="1">Belongs to the IWR1/SLC7A6OS family.</text>
</comment>
<evidence type="ECO:0000256" key="2">
    <source>
        <dbReference type="SAM" id="MobiDB-lite"/>
    </source>
</evidence>
<reference evidence="4" key="1">
    <citation type="submission" date="2016-02" db="EMBL/GenBank/DDBJ databases">
        <title>WGS assembly of Manihot esculenta.</title>
        <authorList>
            <person name="Bredeson J.V."/>
            <person name="Prochnik S.E."/>
            <person name="Lyons J.B."/>
            <person name="Schmutz J."/>
            <person name="Grimwood J."/>
            <person name="Vrebalov J."/>
            <person name="Bart R.S."/>
            <person name="Amuge T."/>
            <person name="Ferguson M.E."/>
            <person name="Green R."/>
            <person name="Putnam N."/>
            <person name="Stites J."/>
            <person name="Rounsley S."/>
            <person name="Rokhsar D.S."/>
        </authorList>
    </citation>
    <scope>NUCLEOTIDE SEQUENCE [LARGE SCALE GENOMIC DNA]</scope>
    <source>
        <tissue evidence="4">Leaf</tissue>
    </source>
</reference>
<dbReference type="InterPro" id="IPR013883">
    <property type="entry name" value="TF_Iwr1_dom"/>
</dbReference>
<dbReference type="OMA" id="NDMDVGE"/>
<feature type="domain" description="Transcription factor Iwr1" evidence="3">
    <location>
        <begin position="225"/>
        <end position="287"/>
    </location>
</feature>
<dbReference type="PANTHER" id="PTHR31934:SF2">
    <property type="entry name" value="RNA-DIRECTED DNA METHYLATION 4"/>
    <property type="match status" value="1"/>
</dbReference>
<organism evidence="4">
    <name type="scientific">Manihot esculenta</name>
    <name type="common">Cassava</name>
    <name type="synonym">Jatropha manihot</name>
    <dbReference type="NCBI Taxonomy" id="3983"/>
    <lineage>
        <taxon>Eukaryota</taxon>
        <taxon>Viridiplantae</taxon>
        <taxon>Streptophyta</taxon>
        <taxon>Embryophyta</taxon>
        <taxon>Tracheophyta</taxon>
        <taxon>Spermatophyta</taxon>
        <taxon>Magnoliopsida</taxon>
        <taxon>eudicotyledons</taxon>
        <taxon>Gunneridae</taxon>
        <taxon>Pentapetalae</taxon>
        <taxon>rosids</taxon>
        <taxon>fabids</taxon>
        <taxon>Malpighiales</taxon>
        <taxon>Euphorbiaceae</taxon>
        <taxon>Crotonoideae</taxon>
        <taxon>Manihoteae</taxon>
        <taxon>Manihot</taxon>
    </lineage>
</organism>
<feature type="compositionally biased region" description="Basic and acidic residues" evidence="2">
    <location>
        <begin position="318"/>
        <end position="327"/>
    </location>
</feature>
<proteinExistence type="inferred from homology"/>
<evidence type="ECO:0000259" key="3">
    <source>
        <dbReference type="Pfam" id="PF08574"/>
    </source>
</evidence>
<feature type="region of interest" description="Disordered" evidence="2">
    <location>
        <begin position="263"/>
        <end position="367"/>
    </location>
</feature>
<protein>
    <recommendedName>
        <fullName evidence="3">Transcription factor Iwr1 domain-containing protein</fullName>
    </recommendedName>
</protein>
<accession>A0A251JML1</accession>
<feature type="region of interest" description="Disordered" evidence="2">
    <location>
        <begin position="1"/>
        <end position="22"/>
    </location>
</feature>
<dbReference type="EMBL" id="CM004398">
    <property type="protein sequence ID" value="OAY34903.1"/>
    <property type="molecule type" value="Genomic_DNA"/>
</dbReference>
<dbReference type="EMBL" id="CM004398">
    <property type="protein sequence ID" value="OAY34902.1"/>
    <property type="molecule type" value="Genomic_DNA"/>
</dbReference>
<feature type="compositionally biased region" description="Acidic residues" evidence="2">
    <location>
        <begin position="336"/>
        <end position="367"/>
    </location>
</feature>
<sequence length="367" mass="42417">MASVSGSTSSPPKCTSEKPVVVRVKRKSNQSRLDAFWLEINERPLKRPLLDFEKLSIDCESGHGKVEELKTKKVFVQHVETVNSTEATIDILQSFVPNSTDAVEVIPKSKERKQIFRKDNKQEQLLSKARKNQEILAQNARFEQIWRSRRGNKETSHDKELRDMCHFYDIVRVDVEERSNELQDEVMSLEDQRILSSYLPLLREFIPSAAAQIETDVRDYMSKQDDYVYDYYTIRDDMDIGDEDSLSPFPLVQVEDEDFYDGLDDESEYESDDSNAEDHPRNDYPDEISEEEDEVEEESEASSGELEDADDASSTSSESEKSRHGLSEDAVQYEDGIYDDEDAFDYEDDDNFDYDDDDGDDDGNAWR</sequence>
<dbReference type="PANTHER" id="PTHR31934">
    <property type="entry name" value="ALPHA/BETA-HYDROLASES SUPERFAMILY PROTEIN"/>
    <property type="match status" value="1"/>
</dbReference>
<dbReference type="AlphaFoldDB" id="A0A251JML1"/>
<evidence type="ECO:0000256" key="1">
    <source>
        <dbReference type="ARBA" id="ARBA00010218"/>
    </source>
</evidence>